<dbReference type="GO" id="GO:0000162">
    <property type="term" value="P:L-tryptophan biosynthetic process"/>
    <property type="evidence" value="ECO:0007669"/>
    <property type="project" value="UniProtKB-UniPathway"/>
</dbReference>
<evidence type="ECO:0000256" key="12">
    <source>
        <dbReference type="ARBA" id="ARBA00023239"/>
    </source>
</evidence>
<dbReference type="InterPro" id="IPR005256">
    <property type="entry name" value="Anth_synth_I_PabB"/>
</dbReference>
<gene>
    <name evidence="15 18" type="primary">trpE</name>
    <name evidence="18" type="ORF">ENP34_13705</name>
</gene>
<organism evidence="18">
    <name type="scientific">Thermorudis peleae</name>
    <dbReference type="NCBI Taxonomy" id="1382356"/>
    <lineage>
        <taxon>Bacteria</taxon>
        <taxon>Pseudomonadati</taxon>
        <taxon>Thermomicrobiota</taxon>
        <taxon>Thermomicrobia</taxon>
        <taxon>Thermomicrobia incertae sedis</taxon>
        <taxon>Thermorudis</taxon>
    </lineage>
</organism>
<dbReference type="GO" id="GO:0046872">
    <property type="term" value="F:metal ion binding"/>
    <property type="evidence" value="ECO:0007669"/>
    <property type="project" value="UniProtKB-KW"/>
</dbReference>
<keyword evidence="11 15" id="KW-0057">Aromatic amino acid biosynthesis</keyword>
<comment type="similarity">
    <text evidence="3 15">Belongs to the anthranilate synthase component I family.</text>
</comment>
<proteinExistence type="inferred from homology"/>
<comment type="subunit">
    <text evidence="4 15">Heterotetramer consisting of two non-identical subunits: a beta subunit (TrpG) and a large alpha subunit (TrpE).</text>
</comment>
<comment type="cofactor">
    <cofactor evidence="1 15">
        <name>Mg(2+)</name>
        <dbReference type="ChEBI" id="CHEBI:18420"/>
    </cofactor>
</comment>
<dbReference type="AlphaFoldDB" id="A0A831X273"/>
<keyword evidence="8 15" id="KW-0479">Metal-binding</keyword>
<dbReference type="InterPro" id="IPR006805">
    <property type="entry name" value="Anth_synth_I_N"/>
</dbReference>
<comment type="function">
    <text evidence="13 15">Part of a heterotetrameric complex that catalyzes the two-step biosynthesis of anthranilate, an intermediate in the biosynthesis of L-tryptophan. In the first step, the glutamine-binding beta subunit (TrpG) of anthranilate synthase (AS) provides the glutamine amidotransferase activity which generates ammonia as a substrate that, along with chorismate, is used in the second step, catalyzed by the large alpha subunit of AS (TrpE) to produce anthranilate. In the absence of TrpG, TrpE can synthesize anthranilate directly from chorismate and high concentrations of ammonia.</text>
</comment>
<evidence type="ECO:0000256" key="15">
    <source>
        <dbReference type="RuleBase" id="RU364045"/>
    </source>
</evidence>
<dbReference type="GO" id="GO:0004049">
    <property type="term" value="F:anthranilate synthase activity"/>
    <property type="evidence" value="ECO:0007669"/>
    <property type="project" value="UniProtKB-EC"/>
</dbReference>
<sequence>MAEAVAAHRRHRTSTPPTAARYRPTLAEVAALSARGNLIPIYREIVADLETPVSAFLKVARGRYAFLLESVEGGERLARYSFMGADPFLTLELRDGQAVARFHGHRESAEVTGPPVAFGGLDYYGYPASEHRFTFGDPLVALRQYLEPYQTVSLPSMPRFLGGAVGYLSYEAVRYFERLPVAPVDPLGFPDGFFMFVDSMLVFDHLERTIKVVSHVHVDERTPLEQSYGEAVDRIERLVARLNGPLRTPLGREPIDERPLPDRLVPNVDQATYEAMVGRAKEYIAAGDIIQVVLSQRQALHTGAHPFTVYRALRRVNPSPYMFFLQLGDDHLIGSSPEMLVRLDGDTLLMHPIAGTRRRGRTDEEDEALANELANDEKERAEHIMLVDLGRNDIGRVSRPGTVRVPKLMEIERYSHVMHLVSHVTGTLHPDLTGLDALRACFPAGTVSGAPKIRAMEIIAELEPERRGPYSGAVGYVDFGGNLDTAITLRTIVMRGQTAYLQAGAGIVADSVPELEHKECHHKMRALVRAIELAEEMERELREGGTP</sequence>
<keyword evidence="7 15" id="KW-0028">Amino-acid biosynthesis</keyword>
<dbReference type="InterPro" id="IPR005801">
    <property type="entry name" value="ADC_synthase"/>
</dbReference>
<dbReference type="EC" id="4.1.3.27" evidence="5 15"/>
<dbReference type="PANTHER" id="PTHR11236">
    <property type="entry name" value="AMINOBENZOATE/ANTHRANILATE SYNTHASE"/>
    <property type="match status" value="1"/>
</dbReference>
<evidence type="ECO:0000256" key="4">
    <source>
        <dbReference type="ARBA" id="ARBA00011575"/>
    </source>
</evidence>
<feature type="domain" description="Chorismate-utilising enzyme C-terminal" evidence="16">
    <location>
        <begin position="270"/>
        <end position="523"/>
    </location>
</feature>
<dbReference type="InterPro" id="IPR019999">
    <property type="entry name" value="Anth_synth_I-like"/>
</dbReference>
<evidence type="ECO:0000313" key="18">
    <source>
        <dbReference type="EMBL" id="HEG92471.1"/>
    </source>
</evidence>
<evidence type="ECO:0000256" key="3">
    <source>
        <dbReference type="ARBA" id="ARBA00009562"/>
    </source>
</evidence>
<accession>A0A831X273</accession>
<protein>
    <recommendedName>
        <fullName evidence="6 15">Anthranilate synthase component 1</fullName>
        <ecNumber evidence="5 15">4.1.3.27</ecNumber>
    </recommendedName>
</protein>
<keyword evidence="12 15" id="KW-0456">Lyase</keyword>
<comment type="pathway">
    <text evidence="2 15">Amino-acid biosynthesis; L-tryptophan biosynthesis; L-tryptophan from chorismate: step 1/5.</text>
</comment>
<dbReference type="InterPro" id="IPR015890">
    <property type="entry name" value="Chorismate_C"/>
</dbReference>
<evidence type="ECO:0000256" key="10">
    <source>
        <dbReference type="ARBA" id="ARBA00022842"/>
    </source>
</evidence>
<comment type="catalytic activity">
    <reaction evidence="14 15">
        <text>chorismate + L-glutamine = anthranilate + pyruvate + L-glutamate + H(+)</text>
        <dbReference type="Rhea" id="RHEA:21732"/>
        <dbReference type="ChEBI" id="CHEBI:15361"/>
        <dbReference type="ChEBI" id="CHEBI:15378"/>
        <dbReference type="ChEBI" id="CHEBI:16567"/>
        <dbReference type="ChEBI" id="CHEBI:29748"/>
        <dbReference type="ChEBI" id="CHEBI:29985"/>
        <dbReference type="ChEBI" id="CHEBI:58359"/>
        <dbReference type="EC" id="4.1.3.27"/>
    </reaction>
</comment>
<name>A0A831X273_9BACT</name>
<evidence type="ECO:0000256" key="13">
    <source>
        <dbReference type="ARBA" id="ARBA00025634"/>
    </source>
</evidence>
<keyword evidence="10 15" id="KW-0460">Magnesium</keyword>
<comment type="caution">
    <text evidence="18">The sequence shown here is derived from an EMBL/GenBank/DDBJ whole genome shotgun (WGS) entry which is preliminary data.</text>
</comment>
<evidence type="ECO:0000259" key="17">
    <source>
        <dbReference type="Pfam" id="PF04715"/>
    </source>
</evidence>
<evidence type="ECO:0000256" key="6">
    <source>
        <dbReference type="ARBA" id="ARBA00020653"/>
    </source>
</evidence>
<evidence type="ECO:0000259" key="16">
    <source>
        <dbReference type="Pfam" id="PF00425"/>
    </source>
</evidence>
<feature type="domain" description="Anthranilate synthase component I N-terminal" evidence="17">
    <location>
        <begin position="48"/>
        <end position="210"/>
    </location>
</feature>
<dbReference type="PRINTS" id="PR00095">
    <property type="entry name" value="ANTSNTHASEI"/>
</dbReference>
<dbReference type="SUPFAM" id="SSF56322">
    <property type="entry name" value="ADC synthase"/>
    <property type="match status" value="1"/>
</dbReference>
<dbReference type="PANTHER" id="PTHR11236:SF48">
    <property type="entry name" value="ISOCHORISMATE SYNTHASE MENF"/>
    <property type="match status" value="1"/>
</dbReference>
<evidence type="ECO:0000256" key="5">
    <source>
        <dbReference type="ARBA" id="ARBA00012266"/>
    </source>
</evidence>
<dbReference type="NCBIfam" id="TIGR00564">
    <property type="entry name" value="trpE_most"/>
    <property type="match status" value="1"/>
</dbReference>
<evidence type="ECO:0000256" key="9">
    <source>
        <dbReference type="ARBA" id="ARBA00022822"/>
    </source>
</evidence>
<keyword evidence="9 15" id="KW-0822">Tryptophan biosynthesis</keyword>
<evidence type="ECO:0000256" key="7">
    <source>
        <dbReference type="ARBA" id="ARBA00022605"/>
    </source>
</evidence>
<dbReference type="EMBL" id="DSIY01000316">
    <property type="protein sequence ID" value="HEG92471.1"/>
    <property type="molecule type" value="Genomic_DNA"/>
</dbReference>
<dbReference type="Pfam" id="PF04715">
    <property type="entry name" value="Anth_synt_I_N"/>
    <property type="match status" value="1"/>
</dbReference>
<evidence type="ECO:0000256" key="8">
    <source>
        <dbReference type="ARBA" id="ARBA00022723"/>
    </source>
</evidence>
<dbReference type="UniPathway" id="UPA00035">
    <property type="reaction ID" value="UER00040"/>
</dbReference>
<evidence type="ECO:0000256" key="14">
    <source>
        <dbReference type="ARBA" id="ARBA00047683"/>
    </source>
</evidence>
<evidence type="ECO:0000256" key="11">
    <source>
        <dbReference type="ARBA" id="ARBA00023141"/>
    </source>
</evidence>
<evidence type="ECO:0000256" key="2">
    <source>
        <dbReference type="ARBA" id="ARBA00004873"/>
    </source>
</evidence>
<dbReference type="Pfam" id="PF00425">
    <property type="entry name" value="Chorismate_bind"/>
    <property type="match status" value="1"/>
</dbReference>
<evidence type="ECO:0000256" key="1">
    <source>
        <dbReference type="ARBA" id="ARBA00001946"/>
    </source>
</evidence>
<dbReference type="Gene3D" id="3.60.120.10">
    <property type="entry name" value="Anthranilate synthase"/>
    <property type="match status" value="1"/>
</dbReference>
<reference evidence="18" key="1">
    <citation type="journal article" date="2020" name="mSystems">
        <title>Genome- and Community-Level Interaction Insights into Carbon Utilization and Element Cycling Functions of Hydrothermarchaeota in Hydrothermal Sediment.</title>
        <authorList>
            <person name="Zhou Z."/>
            <person name="Liu Y."/>
            <person name="Xu W."/>
            <person name="Pan J."/>
            <person name="Luo Z.H."/>
            <person name="Li M."/>
        </authorList>
    </citation>
    <scope>NUCLEOTIDE SEQUENCE [LARGE SCALE GENOMIC DNA]</scope>
    <source>
        <strain evidence="18">SpSt-210</strain>
    </source>
</reference>